<evidence type="ECO:0000256" key="5">
    <source>
        <dbReference type="ARBA" id="ARBA00022723"/>
    </source>
</evidence>
<dbReference type="InterPro" id="IPR036571">
    <property type="entry name" value="MECDP_synthase_sf"/>
</dbReference>
<keyword evidence="13" id="KW-1185">Reference proteome</keyword>
<dbReference type="InterPro" id="IPR003526">
    <property type="entry name" value="MECDP_synthase"/>
</dbReference>
<dbReference type="Gene3D" id="3.30.1330.50">
    <property type="entry name" value="2-C-methyl-D-erythritol 2,4-cyclodiphosphate synthase"/>
    <property type="match status" value="1"/>
</dbReference>
<dbReference type="PANTHER" id="PTHR43181:SF1">
    <property type="entry name" value="2-C-METHYL-D-ERYTHRITOL 2,4-CYCLODIPHOSPHATE SYNTHASE, CHLOROPLASTIC"/>
    <property type="match status" value="1"/>
</dbReference>
<comment type="similarity">
    <text evidence="8">Belongs to the IspF family.</text>
</comment>
<evidence type="ECO:0000313" key="13">
    <source>
        <dbReference type="Proteomes" id="UP000054561"/>
    </source>
</evidence>
<evidence type="ECO:0000256" key="3">
    <source>
        <dbReference type="ARBA" id="ARBA00004709"/>
    </source>
</evidence>
<dbReference type="SUPFAM" id="SSF69765">
    <property type="entry name" value="IpsF-like"/>
    <property type="match status" value="1"/>
</dbReference>
<dbReference type="UniPathway" id="UPA00056">
    <property type="reaction ID" value="UER00095"/>
</dbReference>
<sequence length="290" mass="32198">MLRIRYTYVVLLLYMIIILLASSDGRRKKKGVQKELAGRRSFLGPGINIREVKIHEQWKKKKNTLESKLGVKLKFTLKSTSTSTSTPESTTPTSTTPKGELPFPYDSVRIGQGYDIHQIRVGPPEDITADSTADYTAHANKQNFKRLTIGGVQLDNISVLSHSDGDVIFHALVDALLGGMNCSDLGTLFPDGSEKYKNKNSLSFLRYARLLLYKKNYAIANVDIIVIAEVPKISPIREQIVRNISSALGISESQISLKGKTHEQLGPIGQKKAIECFANALLIRKKSEKI</sequence>
<evidence type="ECO:0000256" key="2">
    <source>
        <dbReference type="ARBA" id="ARBA00001968"/>
    </source>
</evidence>
<dbReference type="HAMAP" id="MF_00107">
    <property type="entry name" value="IspF"/>
    <property type="match status" value="1"/>
</dbReference>
<comment type="cofactor">
    <cofactor evidence="2">
        <name>a divalent metal cation</name>
        <dbReference type="ChEBI" id="CHEBI:60240"/>
    </cofactor>
</comment>
<protein>
    <recommendedName>
        <fullName evidence="4 8">2-C-methyl-D-erythritol 2,4-cyclodiphosphate synthase</fullName>
        <ecNumber evidence="4 8">4.6.1.12</ecNumber>
    </recommendedName>
</protein>
<dbReference type="Pfam" id="PF02542">
    <property type="entry name" value="YgbB"/>
    <property type="match status" value="1"/>
</dbReference>
<feature type="domain" description="2-C-methyl-D-erythritol 2,4-cyclodiphosphate synthase" evidence="11">
    <location>
        <begin position="109"/>
        <end position="282"/>
    </location>
</feature>
<dbReference type="RefSeq" id="XP_012336862.1">
    <property type="nucleotide sequence ID" value="XM_012481439.1"/>
</dbReference>
<evidence type="ECO:0000256" key="4">
    <source>
        <dbReference type="ARBA" id="ARBA00012579"/>
    </source>
</evidence>
<keyword evidence="6 8" id="KW-0414">Isoprene biosynthesis</keyword>
<dbReference type="GO" id="GO:0016114">
    <property type="term" value="P:terpenoid biosynthetic process"/>
    <property type="evidence" value="ECO:0007669"/>
    <property type="project" value="InterPro"/>
</dbReference>
<keyword evidence="7 8" id="KW-0456">Lyase</keyword>
<dbReference type="EMBL" id="KQ001691">
    <property type="protein sequence ID" value="KJP86538.1"/>
    <property type="molecule type" value="Genomic_DNA"/>
</dbReference>
<keyword evidence="10" id="KW-0472">Membrane</keyword>
<feature type="compositionally biased region" description="Low complexity" evidence="9">
    <location>
        <begin position="80"/>
        <end position="97"/>
    </location>
</feature>
<dbReference type="OMA" id="ANKQNFK"/>
<evidence type="ECO:0000256" key="7">
    <source>
        <dbReference type="ARBA" id="ARBA00023239"/>
    </source>
</evidence>
<organism evidence="12 13">
    <name type="scientific">Plasmodium fragile</name>
    <dbReference type="NCBI Taxonomy" id="5857"/>
    <lineage>
        <taxon>Eukaryota</taxon>
        <taxon>Sar</taxon>
        <taxon>Alveolata</taxon>
        <taxon>Apicomplexa</taxon>
        <taxon>Aconoidasida</taxon>
        <taxon>Haemosporida</taxon>
        <taxon>Plasmodiidae</taxon>
        <taxon>Plasmodium</taxon>
        <taxon>Plasmodium (Plasmodium)</taxon>
    </lineage>
</organism>
<evidence type="ECO:0000313" key="12">
    <source>
        <dbReference type="EMBL" id="KJP86538.1"/>
    </source>
</evidence>
<comment type="pathway">
    <text evidence="3">Isoprenoid biosynthesis; isopentenyl diphosphate biosynthesis via DXP pathway; isopentenyl diphosphate from 1-deoxy-D-xylulose 5-phosphate: step 4/6.</text>
</comment>
<feature type="region of interest" description="Disordered" evidence="9">
    <location>
        <begin position="80"/>
        <end position="102"/>
    </location>
</feature>
<dbReference type="InterPro" id="IPR020555">
    <property type="entry name" value="MECDP_synthase_CS"/>
</dbReference>
<dbReference type="Proteomes" id="UP000054561">
    <property type="component" value="Unassembled WGS sequence"/>
</dbReference>
<keyword evidence="10" id="KW-1133">Transmembrane helix</keyword>
<evidence type="ECO:0000256" key="6">
    <source>
        <dbReference type="ARBA" id="ARBA00023229"/>
    </source>
</evidence>
<gene>
    <name evidence="12" type="ORF">AK88_03829</name>
</gene>
<accession>A0A0D9QHU0</accession>
<dbReference type="PROSITE" id="PS01350">
    <property type="entry name" value="ISPF"/>
    <property type="match status" value="1"/>
</dbReference>
<evidence type="ECO:0000256" key="9">
    <source>
        <dbReference type="SAM" id="MobiDB-lite"/>
    </source>
</evidence>
<dbReference type="GeneID" id="24269143"/>
<dbReference type="EC" id="4.6.1.12" evidence="4 8"/>
<evidence type="ECO:0000256" key="1">
    <source>
        <dbReference type="ARBA" id="ARBA00000200"/>
    </source>
</evidence>
<keyword evidence="5" id="KW-0479">Metal-binding</keyword>
<dbReference type="GO" id="GO:0046872">
    <property type="term" value="F:metal ion binding"/>
    <property type="evidence" value="ECO:0007669"/>
    <property type="project" value="UniProtKB-KW"/>
</dbReference>
<dbReference type="CDD" id="cd00554">
    <property type="entry name" value="MECDP_synthase"/>
    <property type="match status" value="1"/>
</dbReference>
<dbReference type="GO" id="GO:0008685">
    <property type="term" value="F:2-C-methyl-D-erythritol 2,4-cyclodiphosphate synthase activity"/>
    <property type="evidence" value="ECO:0007669"/>
    <property type="project" value="UniProtKB-EC"/>
</dbReference>
<proteinExistence type="inferred from homology"/>
<dbReference type="PANTHER" id="PTHR43181">
    <property type="entry name" value="2-C-METHYL-D-ERYTHRITOL 2,4-CYCLODIPHOSPHATE SYNTHASE, CHLOROPLASTIC"/>
    <property type="match status" value="1"/>
</dbReference>
<dbReference type="VEuPathDB" id="PlasmoDB:AK88_03829"/>
<dbReference type="NCBIfam" id="TIGR00151">
    <property type="entry name" value="ispF"/>
    <property type="match status" value="1"/>
</dbReference>
<dbReference type="AlphaFoldDB" id="A0A0D9QHU0"/>
<comment type="catalytic activity">
    <reaction evidence="1 8">
        <text>4-CDP-2-C-methyl-D-erythritol 2-phosphate = 2-C-methyl-D-erythritol 2,4-cyclic diphosphate + CMP</text>
        <dbReference type="Rhea" id="RHEA:23864"/>
        <dbReference type="ChEBI" id="CHEBI:57919"/>
        <dbReference type="ChEBI" id="CHEBI:58483"/>
        <dbReference type="ChEBI" id="CHEBI:60377"/>
        <dbReference type="EC" id="4.6.1.12"/>
    </reaction>
</comment>
<dbReference type="GO" id="GO:0019288">
    <property type="term" value="P:isopentenyl diphosphate biosynthetic process, methylerythritol 4-phosphate pathway"/>
    <property type="evidence" value="ECO:0007669"/>
    <property type="project" value="UniProtKB-UniPathway"/>
</dbReference>
<feature type="transmembrane region" description="Helical" evidence="10">
    <location>
        <begin position="6"/>
        <end position="23"/>
    </location>
</feature>
<evidence type="ECO:0000256" key="10">
    <source>
        <dbReference type="SAM" id="Phobius"/>
    </source>
</evidence>
<reference evidence="12 13" key="1">
    <citation type="submission" date="2014-03" db="EMBL/GenBank/DDBJ databases">
        <title>The Genome Sequence of Plasmodium fragile nilgiri.</title>
        <authorList>
            <consortium name="The Broad Institute Genomics Platform"/>
            <consortium name="The Broad Institute Genome Sequencing Center for Infectious Disease"/>
            <person name="Neafsey D."/>
            <person name="Duraisingh M."/>
            <person name="Young S.K."/>
            <person name="Zeng Q."/>
            <person name="Gargeya S."/>
            <person name="Abouelleil A."/>
            <person name="Alvarado L."/>
            <person name="Chapman S.B."/>
            <person name="Gainer-Dewar J."/>
            <person name="Goldberg J."/>
            <person name="Griggs A."/>
            <person name="Gujja S."/>
            <person name="Hansen M."/>
            <person name="Howarth C."/>
            <person name="Imamovic A."/>
            <person name="Larimer J."/>
            <person name="Pearson M."/>
            <person name="Poon T.W."/>
            <person name="Priest M."/>
            <person name="Roberts A."/>
            <person name="Saif S."/>
            <person name="Shea T."/>
            <person name="Sykes S."/>
            <person name="Wortman J."/>
            <person name="Nusbaum C."/>
            <person name="Birren B."/>
        </authorList>
    </citation>
    <scope>NUCLEOTIDE SEQUENCE [LARGE SCALE GENOMIC DNA]</scope>
    <source>
        <strain evidence="13">nilgiri</strain>
    </source>
</reference>
<keyword evidence="10" id="KW-0812">Transmembrane</keyword>
<evidence type="ECO:0000256" key="8">
    <source>
        <dbReference type="RuleBase" id="RU004395"/>
    </source>
</evidence>
<name>A0A0D9QHU0_PLAFR</name>
<dbReference type="OrthoDB" id="2015434at2759"/>
<evidence type="ECO:0000259" key="11">
    <source>
        <dbReference type="Pfam" id="PF02542"/>
    </source>
</evidence>